<evidence type="ECO:0000313" key="6">
    <source>
        <dbReference type="EMBL" id="AYG62284.1"/>
    </source>
</evidence>
<dbReference type="RefSeq" id="WP_120707215.1">
    <property type="nucleotide sequence ID" value="NZ_CP032695.1"/>
</dbReference>
<keyword evidence="7" id="KW-1185">Reference proteome</keyword>
<feature type="transmembrane region" description="Helical" evidence="4">
    <location>
        <begin position="218"/>
        <end position="243"/>
    </location>
</feature>
<geneLocation type="plasmid" evidence="7">
    <name>prccge525c</name>
</geneLocation>
<name>A0A387G1R0_9HYPH</name>
<dbReference type="AlphaFoldDB" id="A0A387G1R0"/>
<feature type="transmembrane region" description="Helical" evidence="4">
    <location>
        <begin position="367"/>
        <end position="386"/>
    </location>
</feature>
<dbReference type="PROSITE" id="PS50850">
    <property type="entry name" value="MFS"/>
    <property type="match status" value="1"/>
</dbReference>
<dbReference type="InterPro" id="IPR052714">
    <property type="entry name" value="MFS_Exporter"/>
</dbReference>
<dbReference type="SUPFAM" id="SSF103473">
    <property type="entry name" value="MFS general substrate transporter"/>
    <property type="match status" value="1"/>
</dbReference>
<evidence type="ECO:0000256" key="4">
    <source>
        <dbReference type="SAM" id="Phobius"/>
    </source>
</evidence>
<proteinExistence type="predicted"/>
<evidence type="ECO:0000256" key="2">
    <source>
        <dbReference type="ARBA" id="ARBA00022989"/>
    </source>
</evidence>
<dbReference type="GO" id="GO:0022857">
    <property type="term" value="F:transmembrane transporter activity"/>
    <property type="evidence" value="ECO:0007669"/>
    <property type="project" value="InterPro"/>
</dbReference>
<feature type="transmembrane region" description="Helical" evidence="4">
    <location>
        <begin position="337"/>
        <end position="361"/>
    </location>
</feature>
<reference evidence="6 7" key="1">
    <citation type="submission" date="2018-10" db="EMBL/GenBank/DDBJ databases">
        <title>Rhizobium etli, R. leguminosarum and a new Rhizobium genospecies from Phaseolus dumosus.</title>
        <authorList>
            <person name="Ramirez-Puebla S.T."/>
            <person name="Rogel-Hernandez M.A."/>
            <person name="Guerrero G."/>
            <person name="Ormeno-Orrillo E."/>
            <person name="Martinez-Romero J.C."/>
            <person name="Negrete-Yankelevich S."/>
            <person name="Martinez-Romero E."/>
        </authorList>
    </citation>
    <scope>NUCLEOTIDE SEQUENCE [LARGE SCALE GENOMIC DNA]</scope>
    <source>
        <strain evidence="6 7">CCGE525</strain>
        <plasmid evidence="7">prccge525c</plasmid>
    </source>
</reference>
<dbReference type="InterPro" id="IPR020846">
    <property type="entry name" value="MFS_dom"/>
</dbReference>
<feature type="transmembrane region" description="Helical" evidence="4">
    <location>
        <begin position="16"/>
        <end position="36"/>
    </location>
</feature>
<dbReference type="NCBIfam" id="NF003477">
    <property type="entry name" value="PRK05122.1"/>
    <property type="match status" value="1"/>
</dbReference>
<dbReference type="KEGG" id="rjg:CCGE525_26105"/>
<dbReference type="PANTHER" id="PTHR23531:SF1">
    <property type="entry name" value="QUINOLENE RESISTANCE PROTEIN NORA"/>
    <property type="match status" value="1"/>
</dbReference>
<dbReference type="InterPro" id="IPR036259">
    <property type="entry name" value="MFS_trans_sf"/>
</dbReference>
<feature type="transmembrane region" description="Helical" evidence="4">
    <location>
        <begin position="83"/>
        <end position="106"/>
    </location>
</feature>
<evidence type="ECO:0000256" key="1">
    <source>
        <dbReference type="ARBA" id="ARBA00022692"/>
    </source>
</evidence>
<dbReference type="PANTHER" id="PTHR23531">
    <property type="entry name" value="QUINOLENE RESISTANCE PROTEIN NORA"/>
    <property type="match status" value="1"/>
</dbReference>
<feature type="transmembrane region" description="Helical" evidence="4">
    <location>
        <begin position="48"/>
        <end position="71"/>
    </location>
</feature>
<evidence type="ECO:0000313" key="7">
    <source>
        <dbReference type="Proteomes" id="UP000282195"/>
    </source>
</evidence>
<dbReference type="Gene3D" id="1.20.1250.20">
    <property type="entry name" value="MFS general substrate transporter like domains"/>
    <property type="match status" value="1"/>
</dbReference>
<protein>
    <submittedName>
        <fullName evidence="6">MFS transporter</fullName>
    </submittedName>
</protein>
<accession>A0A387G1R0</accession>
<keyword evidence="2 4" id="KW-1133">Transmembrane helix</keyword>
<feature type="transmembrane region" description="Helical" evidence="4">
    <location>
        <begin position="249"/>
        <end position="269"/>
    </location>
</feature>
<evidence type="ECO:0000259" key="5">
    <source>
        <dbReference type="PROSITE" id="PS50850"/>
    </source>
</evidence>
<dbReference type="InterPro" id="IPR011701">
    <property type="entry name" value="MFS"/>
</dbReference>
<feature type="domain" description="Major facilitator superfamily (MFS) profile" evidence="5">
    <location>
        <begin position="210"/>
        <end position="389"/>
    </location>
</feature>
<keyword evidence="6" id="KW-0614">Plasmid</keyword>
<dbReference type="EMBL" id="CP032695">
    <property type="protein sequence ID" value="AYG62284.1"/>
    <property type="molecule type" value="Genomic_DNA"/>
</dbReference>
<feature type="transmembrane region" description="Helical" evidence="4">
    <location>
        <begin position="150"/>
        <end position="171"/>
    </location>
</feature>
<keyword evidence="1 4" id="KW-0812">Transmembrane</keyword>
<dbReference type="Pfam" id="PF07690">
    <property type="entry name" value="MFS_1"/>
    <property type="match status" value="1"/>
</dbReference>
<dbReference type="OrthoDB" id="322544at2"/>
<feature type="transmembrane region" description="Helical" evidence="4">
    <location>
        <begin position="112"/>
        <end position="138"/>
    </location>
</feature>
<evidence type="ECO:0000256" key="3">
    <source>
        <dbReference type="ARBA" id="ARBA00023136"/>
    </source>
</evidence>
<keyword evidence="3 4" id="KW-0472">Membrane</keyword>
<sequence length="389" mass="38976">MTTALSVSSARESVTVALLPIMAVVLVAFLVIGLGLPVLPLHVHTTLGFGTLIVGVVTGSQFVASLLSRFWSGRTCDTHGPKVAVIAGLAAASASGLIYGLSLYIANPTVSVIALIAGRALLGAAESIVITGATVWGLSRAGAASAGKVIAWMGTAMFAAFAISAPIGVVVYSRAGFAGIAAITTLAPVLTLLVVWPLRGVIPDRKNAASMFSVISKIWAPGLGAALSSIGFGVIVSFASLLFASHGWMPVWLAFSSYAVALILARLLFGHLPDKVGGARVALACAIVEASGLAIMGLSSSVVPAAVGAALTGLGYALVFPGLGVEAVKRAPPASRGIAMGAYTACLDLALGVSGPLLGLIAGHSGFSAVFLVAAICVLCVVPIALRLK</sequence>
<feature type="transmembrane region" description="Helical" evidence="4">
    <location>
        <begin position="305"/>
        <end position="325"/>
    </location>
</feature>
<feature type="transmembrane region" description="Helical" evidence="4">
    <location>
        <begin position="177"/>
        <end position="198"/>
    </location>
</feature>
<gene>
    <name evidence="6" type="ORF">CCGE525_26105</name>
</gene>
<dbReference type="NCBIfam" id="NF009048">
    <property type="entry name" value="PRK12382.1"/>
    <property type="match status" value="1"/>
</dbReference>
<feature type="transmembrane region" description="Helical" evidence="4">
    <location>
        <begin position="281"/>
        <end position="299"/>
    </location>
</feature>
<dbReference type="Proteomes" id="UP000282195">
    <property type="component" value="Plasmid pRCCGE525c"/>
</dbReference>
<organism evidence="6 7">
    <name type="scientific">Rhizobium jaguaris</name>
    <dbReference type="NCBI Taxonomy" id="1312183"/>
    <lineage>
        <taxon>Bacteria</taxon>
        <taxon>Pseudomonadati</taxon>
        <taxon>Pseudomonadota</taxon>
        <taxon>Alphaproteobacteria</taxon>
        <taxon>Hyphomicrobiales</taxon>
        <taxon>Rhizobiaceae</taxon>
        <taxon>Rhizobium/Agrobacterium group</taxon>
        <taxon>Rhizobium</taxon>
    </lineage>
</organism>